<dbReference type="EMBL" id="CP001344">
    <property type="protein sequence ID" value="ACL47210.1"/>
    <property type="molecule type" value="Genomic_DNA"/>
</dbReference>
<keyword evidence="3" id="KW-0472">Membrane</keyword>
<keyword evidence="2" id="KW-0175">Coiled coil</keyword>
<name>B8HN83_CYAP4</name>
<protein>
    <submittedName>
        <fullName evidence="5">Peptidase M23</fullName>
    </submittedName>
</protein>
<keyword evidence="3" id="KW-0812">Transmembrane</keyword>
<keyword evidence="1" id="KW-0732">Signal</keyword>
<keyword evidence="3" id="KW-1133">Transmembrane helix</keyword>
<dbReference type="MEROPS" id="M23.009"/>
<feature type="coiled-coil region" evidence="2">
    <location>
        <begin position="58"/>
        <end position="131"/>
    </location>
</feature>
<dbReference type="Gene3D" id="2.70.70.10">
    <property type="entry name" value="Glucose Permease (Domain IIA)"/>
    <property type="match status" value="1"/>
</dbReference>
<dbReference type="STRING" id="395961.Cyan7425_4910"/>
<dbReference type="InterPro" id="IPR050570">
    <property type="entry name" value="Cell_wall_metabolism_enzyme"/>
</dbReference>
<gene>
    <name evidence="5" type="ordered locus">Cyan7425_4910</name>
</gene>
<feature type="domain" description="M23ase beta-sheet core" evidence="4">
    <location>
        <begin position="311"/>
        <end position="405"/>
    </location>
</feature>
<dbReference type="InterPro" id="IPR011055">
    <property type="entry name" value="Dup_hybrid_motif"/>
</dbReference>
<evidence type="ECO:0000256" key="2">
    <source>
        <dbReference type="SAM" id="Coils"/>
    </source>
</evidence>
<dbReference type="SUPFAM" id="SSF51261">
    <property type="entry name" value="Duplicated hybrid motif"/>
    <property type="match status" value="1"/>
</dbReference>
<dbReference type="FunFam" id="2.70.70.10:FF:000006">
    <property type="entry name" value="M23 family peptidase"/>
    <property type="match status" value="1"/>
</dbReference>
<organism evidence="5">
    <name type="scientific">Cyanothece sp. (strain PCC 7425 / ATCC 29141)</name>
    <dbReference type="NCBI Taxonomy" id="395961"/>
    <lineage>
        <taxon>Bacteria</taxon>
        <taxon>Bacillati</taxon>
        <taxon>Cyanobacteriota</taxon>
        <taxon>Cyanophyceae</taxon>
        <taxon>Gomontiellales</taxon>
        <taxon>Cyanothecaceae</taxon>
        <taxon>Cyanothece</taxon>
    </lineage>
</organism>
<dbReference type="AlphaFoldDB" id="B8HN83"/>
<sequence length="411" mass="46826">MTEVVRVGKTLLRWQPLRFWGRGQQFIALVIGGVLLVFMLLFVQIAPAQQPSPSLKDLKQWQQNLKEYRSGVKQQQEQLQELEQAARNRLQGLQENVQSVSAQIRQSELTLAEATATLKQLEQDFRNNDRQYHQKLEATTARLRYLQQFRNGKTWAMLLDSQTFNQFFQRRQRLKQIFAADRQLLISLKTENDRLQTQRSQLNFQKAQVEQLRQQLVAKKSEYQAEAQTQQAWVNQFVRDRSTLAVIEAQLQRDNQNVTLLIQQRLGYVAPQPGIDRIFRYGSGRLSYPIQAPITSNFGWRMHPILGYQRLHAGTDFGADTGTPIRAAEGGTVIFAGWYGGYGNTVIIDHGGGLTTLYAHTSQMYVREGQTVQRGEAIAAVGSTGLSTGPHLHFEVRENGEPVNPLNYLGS</sequence>
<evidence type="ECO:0000256" key="1">
    <source>
        <dbReference type="ARBA" id="ARBA00022729"/>
    </source>
</evidence>
<evidence type="ECO:0000313" key="5">
    <source>
        <dbReference type="EMBL" id="ACL47210.1"/>
    </source>
</evidence>
<feature type="transmembrane region" description="Helical" evidence="3">
    <location>
        <begin position="26"/>
        <end position="46"/>
    </location>
</feature>
<dbReference type="KEGG" id="cyn:Cyan7425_4910"/>
<accession>B8HN83</accession>
<feature type="coiled-coil region" evidence="2">
    <location>
        <begin position="192"/>
        <end position="229"/>
    </location>
</feature>
<evidence type="ECO:0000259" key="4">
    <source>
        <dbReference type="Pfam" id="PF01551"/>
    </source>
</evidence>
<dbReference type="GO" id="GO:0004222">
    <property type="term" value="F:metalloendopeptidase activity"/>
    <property type="evidence" value="ECO:0007669"/>
    <property type="project" value="TreeGrafter"/>
</dbReference>
<reference evidence="5" key="1">
    <citation type="submission" date="2009-01" db="EMBL/GenBank/DDBJ databases">
        <title>Complete sequence of chromosome Cyanothece sp. PCC 7425.</title>
        <authorList>
            <consortium name="US DOE Joint Genome Institute"/>
            <person name="Lucas S."/>
            <person name="Copeland A."/>
            <person name="Lapidus A."/>
            <person name="Glavina del Rio T."/>
            <person name="Dalin E."/>
            <person name="Tice H."/>
            <person name="Bruce D."/>
            <person name="Goodwin L."/>
            <person name="Pitluck S."/>
            <person name="Sims D."/>
            <person name="Meineke L."/>
            <person name="Brettin T."/>
            <person name="Detter J.C."/>
            <person name="Han C."/>
            <person name="Larimer F."/>
            <person name="Land M."/>
            <person name="Hauser L."/>
            <person name="Kyrpides N."/>
            <person name="Ovchinnikova G."/>
            <person name="Liberton M."/>
            <person name="Stoeckel J."/>
            <person name="Banerjee A."/>
            <person name="Singh A."/>
            <person name="Page L."/>
            <person name="Sato H."/>
            <person name="Zhao L."/>
            <person name="Sherman L."/>
            <person name="Pakrasi H."/>
            <person name="Richardson P."/>
        </authorList>
    </citation>
    <scope>NUCLEOTIDE SEQUENCE</scope>
    <source>
        <strain evidence="5">PCC 7425</strain>
    </source>
</reference>
<dbReference type="CDD" id="cd12797">
    <property type="entry name" value="M23_peptidase"/>
    <property type="match status" value="1"/>
</dbReference>
<dbReference type="PANTHER" id="PTHR21666">
    <property type="entry name" value="PEPTIDASE-RELATED"/>
    <property type="match status" value="1"/>
</dbReference>
<proteinExistence type="predicted"/>
<dbReference type="InterPro" id="IPR016047">
    <property type="entry name" value="M23ase_b-sheet_dom"/>
</dbReference>
<dbReference type="PANTHER" id="PTHR21666:SF289">
    <property type="entry name" value="L-ALA--D-GLU ENDOPEPTIDASE"/>
    <property type="match status" value="1"/>
</dbReference>
<dbReference type="eggNOG" id="COG4942">
    <property type="taxonomic scope" value="Bacteria"/>
</dbReference>
<evidence type="ECO:0000256" key="3">
    <source>
        <dbReference type="SAM" id="Phobius"/>
    </source>
</evidence>
<dbReference type="Pfam" id="PF01551">
    <property type="entry name" value="Peptidase_M23"/>
    <property type="match status" value="1"/>
</dbReference>
<dbReference type="HOGENOM" id="CLU_029425_4_0_3"/>
<dbReference type="Gene3D" id="6.10.250.3150">
    <property type="match status" value="1"/>
</dbReference>